<reference evidence="9 10" key="1">
    <citation type="submission" date="2022-12" db="EMBL/GenBank/DDBJ databases">
        <title>Chromosome-scale assembly of the Ensete ventricosum genome.</title>
        <authorList>
            <person name="Dussert Y."/>
            <person name="Stocks J."/>
            <person name="Wendawek A."/>
            <person name="Woldeyes F."/>
            <person name="Nichols R.A."/>
            <person name="Borrell J.S."/>
        </authorList>
    </citation>
    <scope>NUCLEOTIDE SEQUENCE [LARGE SCALE GENOMIC DNA]</scope>
    <source>
        <strain evidence="10">cv. Maze</strain>
        <tissue evidence="9">Seeds</tissue>
    </source>
</reference>
<dbReference type="CDD" id="cd02661">
    <property type="entry name" value="Peptidase_C19E"/>
    <property type="match status" value="1"/>
</dbReference>
<evidence type="ECO:0000259" key="8">
    <source>
        <dbReference type="PROSITE" id="PS50235"/>
    </source>
</evidence>
<proteinExistence type="inferred from homology"/>
<evidence type="ECO:0000256" key="3">
    <source>
        <dbReference type="ARBA" id="ARBA00012759"/>
    </source>
</evidence>
<dbReference type="PANTHER" id="PTHR24006">
    <property type="entry name" value="UBIQUITIN CARBOXYL-TERMINAL HYDROLASE"/>
    <property type="match status" value="1"/>
</dbReference>
<evidence type="ECO:0000256" key="6">
    <source>
        <dbReference type="ARBA" id="ARBA00022801"/>
    </source>
</evidence>
<keyword evidence="4" id="KW-0645">Protease</keyword>
<dbReference type="FunFam" id="3.90.70.10:FF:000118">
    <property type="entry name" value="Ubiquitin carboxyl-terminal hydrolase 25"/>
    <property type="match status" value="1"/>
</dbReference>
<dbReference type="GO" id="GO:0004843">
    <property type="term" value="F:cysteine-type deubiquitinase activity"/>
    <property type="evidence" value="ECO:0007669"/>
    <property type="project" value="UniProtKB-EC"/>
</dbReference>
<dbReference type="Proteomes" id="UP001222027">
    <property type="component" value="Unassembled WGS sequence"/>
</dbReference>
<dbReference type="EMBL" id="JAQQAF010000009">
    <property type="protein sequence ID" value="KAJ8458912.1"/>
    <property type="molecule type" value="Genomic_DNA"/>
</dbReference>
<dbReference type="InterPro" id="IPR028889">
    <property type="entry name" value="USP"/>
</dbReference>
<keyword evidence="5" id="KW-0833">Ubl conjugation pathway</keyword>
<evidence type="ECO:0000256" key="1">
    <source>
        <dbReference type="ARBA" id="ARBA00000707"/>
    </source>
</evidence>
<dbReference type="InterPro" id="IPR018200">
    <property type="entry name" value="USP_CS"/>
</dbReference>
<evidence type="ECO:0000256" key="7">
    <source>
        <dbReference type="ARBA" id="ARBA00022807"/>
    </source>
</evidence>
<keyword evidence="10" id="KW-1185">Reference proteome</keyword>
<dbReference type="Gene3D" id="3.90.70.10">
    <property type="entry name" value="Cysteine proteinases"/>
    <property type="match status" value="1"/>
</dbReference>
<evidence type="ECO:0000256" key="2">
    <source>
        <dbReference type="ARBA" id="ARBA00009085"/>
    </source>
</evidence>
<dbReference type="InterPro" id="IPR001394">
    <property type="entry name" value="Peptidase_C19_UCH"/>
</dbReference>
<comment type="catalytic activity">
    <reaction evidence="1">
        <text>Thiol-dependent hydrolysis of ester, thioester, amide, peptide and isopeptide bonds formed by the C-terminal Gly of ubiquitin (a 76-residue protein attached to proteins as an intracellular targeting signal).</text>
        <dbReference type="EC" id="3.4.19.12"/>
    </reaction>
</comment>
<dbReference type="PROSITE" id="PS00972">
    <property type="entry name" value="USP_1"/>
    <property type="match status" value="1"/>
</dbReference>
<dbReference type="EC" id="3.4.19.12" evidence="3"/>
<comment type="caution">
    <text evidence="9">The sequence shown here is derived from an EMBL/GenBank/DDBJ whole genome shotgun (WGS) entry which is preliminary data.</text>
</comment>
<dbReference type="Pfam" id="PF00443">
    <property type="entry name" value="UCH"/>
    <property type="match status" value="1"/>
</dbReference>
<dbReference type="AlphaFoldDB" id="A0AAV8PLK8"/>
<sequence>MALQMTWHPRCRRGGPPLGLKNLGNSCYLNSVLQCLTYTPPLAQFCLSSRHSSLCKSLFANRDKECPFCILERQIARSLSLDGPLEAPSKIHKSLALFAEHFRWGRQEDAHEFLRYVIDACHNACLKIHKRNGGGGTPDGNPKAEGRSGPSTVMKEIFGGALLSQVKCLACKGESNKSDEIMDICLDLFQSSSLKDALARFFHPEVLDGNNKYNCGNCKKLSVARKQMFILRSPNVLVVQLKRFEGIHGGKINRNIEFDEALGLSEFMFNMSQDPEPEYNLFGSIVHSGFSPESGHYYAYIKDASGRWYCCNDAQVSLSSRQEVLSEKVYILFYVRSNGSPKASKIVSSCNTYKPSVTNGNDTSSLKSTETLKPTIIKSDGVSSKNTASTMLKNGKTFTAPQFKPINLKNLEIKQSISNGNGNLDLQNKRSIGKGMVALECGFVGETKMVQKVKTSTASNLNSANVNFSSDTVEKNNKQTLVLPNVNACTNKLDVDAHVEKDIEGAATLNRSFDNGSSSKLETDKHHAIVSTFNTELSNTKTTKNLASDLLRGNGSCKNQRSCDKRHYQEEIEKFKEVLAGEASSELHSCGWVDQVQNFMRARKRLCMQESGSSSDNSLIRRRTSDFSVKKHLYWILEFQMMFFIEIHNFETFAVRSYVNDCS</sequence>
<comment type="similarity">
    <text evidence="2">Belongs to the peptidase C19 family.</text>
</comment>
<dbReference type="SUPFAM" id="SSF54001">
    <property type="entry name" value="Cysteine proteinases"/>
    <property type="match status" value="1"/>
</dbReference>
<dbReference type="GO" id="GO:0005634">
    <property type="term" value="C:nucleus"/>
    <property type="evidence" value="ECO:0007669"/>
    <property type="project" value="TreeGrafter"/>
</dbReference>
<gene>
    <name evidence="9" type="ORF">OPV22_031838</name>
</gene>
<organism evidence="9 10">
    <name type="scientific">Ensete ventricosum</name>
    <name type="common">Abyssinian banana</name>
    <name type="synonym">Musa ensete</name>
    <dbReference type="NCBI Taxonomy" id="4639"/>
    <lineage>
        <taxon>Eukaryota</taxon>
        <taxon>Viridiplantae</taxon>
        <taxon>Streptophyta</taxon>
        <taxon>Embryophyta</taxon>
        <taxon>Tracheophyta</taxon>
        <taxon>Spermatophyta</taxon>
        <taxon>Magnoliopsida</taxon>
        <taxon>Liliopsida</taxon>
        <taxon>Zingiberales</taxon>
        <taxon>Musaceae</taxon>
        <taxon>Ensete</taxon>
    </lineage>
</organism>
<dbReference type="InterPro" id="IPR050164">
    <property type="entry name" value="Peptidase_C19"/>
</dbReference>
<evidence type="ECO:0000256" key="4">
    <source>
        <dbReference type="ARBA" id="ARBA00022670"/>
    </source>
</evidence>
<accession>A0AAV8PLK8</accession>
<evidence type="ECO:0000313" key="9">
    <source>
        <dbReference type="EMBL" id="KAJ8458912.1"/>
    </source>
</evidence>
<dbReference type="InterPro" id="IPR038765">
    <property type="entry name" value="Papain-like_cys_pep_sf"/>
</dbReference>
<dbReference type="PANTHER" id="PTHR24006:SF758">
    <property type="entry name" value="UBIQUITIN CARBOXYL-TERMINAL HYDROLASE 36"/>
    <property type="match status" value="1"/>
</dbReference>
<dbReference type="GO" id="GO:0006508">
    <property type="term" value="P:proteolysis"/>
    <property type="evidence" value="ECO:0007669"/>
    <property type="project" value="UniProtKB-KW"/>
</dbReference>
<evidence type="ECO:0000313" key="10">
    <source>
        <dbReference type="Proteomes" id="UP001222027"/>
    </source>
</evidence>
<evidence type="ECO:0000256" key="5">
    <source>
        <dbReference type="ARBA" id="ARBA00022786"/>
    </source>
</evidence>
<feature type="domain" description="USP" evidence="8">
    <location>
        <begin position="18"/>
        <end position="337"/>
    </location>
</feature>
<dbReference type="PROSITE" id="PS50235">
    <property type="entry name" value="USP_3"/>
    <property type="match status" value="1"/>
</dbReference>
<keyword evidence="6" id="KW-0378">Hydrolase</keyword>
<dbReference type="GO" id="GO:0016579">
    <property type="term" value="P:protein deubiquitination"/>
    <property type="evidence" value="ECO:0007669"/>
    <property type="project" value="InterPro"/>
</dbReference>
<protein>
    <recommendedName>
        <fullName evidence="3">ubiquitinyl hydrolase 1</fullName>
        <ecNumber evidence="3">3.4.19.12</ecNumber>
    </recommendedName>
</protein>
<name>A0AAV8PLK8_ENSVE</name>
<keyword evidence="7" id="KW-0788">Thiol protease</keyword>
<dbReference type="GO" id="GO:0005829">
    <property type="term" value="C:cytosol"/>
    <property type="evidence" value="ECO:0007669"/>
    <property type="project" value="TreeGrafter"/>
</dbReference>